<evidence type="ECO:0000256" key="1">
    <source>
        <dbReference type="SAM" id="MobiDB-lite"/>
    </source>
</evidence>
<comment type="caution">
    <text evidence="3">The sequence shown here is derived from an EMBL/GenBank/DDBJ whole genome shotgun (WGS) entry which is preliminary data.</text>
</comment>
<organism evidence="3 4">
    <name type="scientific">Strigomonas culicis</name>
    <dbReference type="NCBI Taxonomy" id="28005"/>
    <lineage>
        <taxon>Eukaryota</taxon>
        <taxon>Discoba</taxon>
        <taxon>Euglenozoa</taxon>
        <taxon>Kinetoplastea</taxon>
        <taxon>Metakinetoplastina</taxon>
        <taxon>Trypanosomatida</taxon>
        <taxon>Trypanosomatidae</taxon>
        <taxon>Strigomonadinae</taxon>
        <taxon>Strigomonas</taxon>
    </lineage>
</organism>
<reference evidence="3 4" key="1">
    <citation type="journal article" date="2013" name="PLoS ONE">
        <title>Predicting the Proteins of Angomonas deanei, Strigomonas culicis and Their Respective Endosymbionts Reveals New Aspects of the Trypanosomatidae Family.</title>
        <authorList>
            <person name="Motta M.C."/>
            <person name="Martins A.C."/>
            <person name="de Souza S.S."/>
            <person name="Catta-Preta C.M."/>
            <person name="Silva R."/>
            <person name="Klein C.C."/>
            <person name="de Almeida L.G."/>
            <person name="de Lima Cunha O."/>
            <person name="Ciapina L.P."/>
            <person name="Brocchi M."/>
            <person name="Colabardini A.C."/>
            <person name="de Araujo Lima B."/>
            <person name="Machado C.R."/>
            <person name="de Almeida Soares C.M."/>
            <person name="Probst C.M."/>
            <person name="de Menezes C.B."/>
            <person name="Thompson C.E."/>
            <person name="Bartholomeu D.C."/>
            <person name="Gradia D.F."/>
            <person name="Pavoni D.P."/>
            <person name="Grisard E.C."/>
            <person name="Fantinatti-Garboggini F."/>
            <person name="Marchini F.K."/>
            <person name="Rodrigues-Luiz G.F."/>
            <person name="Wagner G."/>
            <person name="Goldman G.H."/>
            <person name="Fietto J.L."/>
            <person name="Elias M.C."/>
            <person name="Goldman M.H."/>
            <person name="Sagot M.F."/>
            <person name="Pereira M."/>
            <person name="Stoco P.H."/>
            <person name="de Mendonca-Neto R.P."/>
            <person name="Teixeira S.M."/>
            <person name="Maciel T.E."/>
            <person name="de Oliveira Mendes T.A."/>
            <person name="Urmenyi T.P."/>
            <person name="de Souza W."/>
            <person name="Schenkman S."/>
            <person name="de Vasconcelos A.T."/>
        </authorList>
    </citation>
    <scope>NUCLEOTIDE SEQUENCE [LARGE SCALE GENOMIC DNA]</scope>
</reference>
<dbReference type="SUPFAM" id="SSF51206">
    <property type="entry name" value="cAMP-binding domain-like"/>
    <property type="match status" value="1"/>
</dbReference>
<dbReference type="InterPro" id="IPR000595">
    <property type="entry name" value="cNMP-bd_dom"/>
</dbReference>
<dbReference type="Pfam" id="PF00027">
    <property type="entry name" value="cNMP_binding"/>
    <property type="match status" value="1"/>
</dbReference>
<evidence type="ECO:0000313" key="4">
    <source>
        <dbReference type="Proteomes" id="UP000015354"/>
    </source>
</evidence>
<proteinExistence type="predicted"/>
<gene>
    <name evidence="3" type="ORF">STCU_11684</name>
</gene>
<name>S9UMG1_9TRYP</name>
<dbReference type="Proteomes" id="UP000015354">
    <property type="component" value="Unassembled WGS sequence"/>
</dbReference>
<dbReference type="InterPro" id="IPR018490">
    <property type="entry name" value="cNMP-bd_dom_sf"/>
</dbReference>
<evidence type="ECO:0000259" key="2">
    <source>
        <dbReference type="Pfam" id="PF00027"/>
    </source>
</evidence>
<dbReference type="AlphaFoldDB" id="S9UMG1"/>
<dbReference type="CDD" id="cd00038">
    <property type="entry name" value="CAP_ED"/>
    <property type="match status" value="1"/>
</dbReference>
<sequence length="353" mass="39921">MQPRRSIGVINSSFHADVPNELDRAIQMLYTYPIMKVGGTAFENNTYNQQVPTSLASPPETPAPPLAKENSTSLPARENYTSISGEVMDNVIKESFNEDGNPRFGQKPRDGMVRLAHALKQAAMWQTILVTVLSHETLMQRFRYLKLQQALERHLLPTLLHRKEETGSIINKNYKSQREAAAKLEELAERPPEGSYLKERSEFFQSMNNSALLQAIADRMKKVRFASGEIIARPEDVSQHAMYFVVTGKCEVRRDEITADGEGVKTTTKVMLPGDKFGGIFNTNAVYGATYRTLSMCSMWKLRADDFESVFQPFADKTMMNVYITALRKHATEWLARAIRWRRSSLASPSSVT</sequence>
<dbReference type="OrthoDB" id="273265at2759"/>
<keyword evidence="4" id="KW-1185">Reference proteome</keyword>
<protein>
    <recommendedName>
        <fullName evidence="2">Cyclic nucleotide-binding domain-containing protein</fullName>
    </recommendedName>
</protein>
<feature type="region of interest" description="Disordered" evidence="1">
    <location>
        <begin position="50"/>
        <end position="76"/>
    </location>
</feature>
<evidence type="ECO:0000313" key="3">
    <source>
        <dbReference type="EMBL" id="EPY15901.1"/>
    </source>
</evidence>
<dbReference type="Gene3D" id="2.60.120.10">
    <property type="entry name" value="Jelly Rolls"/>
    <property type="match status" value="1"/>
</dbReference>
<feature type="domain" description="Cyclic nucleotide-binding" evidence="2">
    <location>
        <begin position="223"/>
        <end position="312"/>
    </location>
</feature>
<accession>S9UMG1</accession>
<dbReference type="EMBL" id="ATMH01011674">
    <property type="protein sequence ID" value="EPY15901.1"/>
    <property type="molecule type" value="Genomic_DNA"/>
</dbReference>
<dbReference type="InterPro" id="IPR014710">
    <property type="entry name" value="RmlC-like_jellyroll"/>
</dbReference>